<comment type="caution">
    <text evidence="1">The sequence shown here is derived from an EMBL/GenBank/DDBJ whole genome shotgun (WGS) entry which is preliminary data.</text>
</comment>
<accession>M6K0W6</accession>
<dbReference type="EMBL" id="AHMU02000051">
    <property type="protein sequence ID" value="EMN21412.1"/>
    <property type="molecule type" value="Genomic_DNA"/>
</dbReference>
<dbReference type="Proteomes" id="UP000012106">
    <property type="component" value="Unassembled WGS sequence"/>
</dbReference>
<dbReference type="AlphaFoldDB" id="M6K0W6"/>
<proteinExistence type="predicted"/>
<evidence type="ECO:0000313" key="2">
    <source>
        <dbReference type="Proteomes" id="UP000012106"/>
    </source>
</evidence>
<organism evidence="1 2">
    <name type="scientific">Leptospira santarosai serovar Arenal str. MAVJ 401</name>
    <dbReference type="NCBI Taxonomy" id="1049976"/>
    <lineage>
        <taxon>Bacteria</taxon>
        <taxon>Pseudomonadati</taxon>
        <taxon>Spirochaetota</taxon>
        <taxon>Spirochaetia</taxon>
        <taxon>Leptospirales</taxon>
        <taxon>Leptospiraceae</taxon>
        <taxon>Leptospira</taxon>
    </lineage>
</organism>
<sequence>MLTRRPRGRQLPLELRQKYEIKEGRNTLRAIANAYEINFEGLSRVISSKRNTKAHIQILEMEFGISIDEIRAIWKRDAERKRELGKAANELKDQT</sequence>
<name>M6K0W6_9LEPT</name>
<reference evidence="1 2" key="1">
    <citation type="submission" date="2013-01" db="EMBL/GenBank/DDBJ databases">
        <authorList>
            <person name="Harkins D.M."/>
            <person name="Durkin A.S."/>
            <person name="Brinkac L.M."/>
            <person name="Haft D.H."/>
            <person name="Selengut J.D."/>
            <person name="Sanka R."/>
            <person name="DePew J."/>
            <person name="Purushe J."/>
            <person name="Hartskeerl R.A."/>
            <person name="Ahmed A."/>
            <person name="van der Linden H."/>
            <person name="Goris M.G.A."/>
            <person name="Vinetz J.M."/>
            <person name="Sutton G.G."/>
            <person name="Nierman W.C."/>
            <person name="Fouts D.E."/>
        </authorList>
    </citation>
    <scope>NUCLEOTIDE SEQUENCE [LARGE SCALE GENOMIC DNA]</scope>
    <source>
        <strain evidence="1 2">MAVJ 401</strain>
    </source>
</reference>
<evidence type="ECO:0000313" key="1">
    <source>
        <dbReference type="EMBL" id="EMN21412.1"/>
    </source>
</evidence>
<gene>
    <name evidence="1" type="ORF">LEP1GSC063_3800</name>
</gene>
<protein>
    <submittedName>
        <fullName evidence="1">Uncharacterized protein</fullName>
    </submittedName>
</protein>